<gene>
    <name evidence="1" type="ORF">PGLA2088_LOCUS41241</name>
</gene>
<reference evidence="1" key="1">
    <citation type="submission" date="2021-02" db="EMBL/GenBank/DDBJ databases">
        <authorList>
            <person name="Dougan E. K."/>
            <person name="Rhodes N."/>
            <person name="Thang M."/>
            <person name="Chan C."/>
        </authorList>
    </citation>
    <scope>NUCLEOTIDE SEQUENCE</scope>
</reference>
<protein>
    <submittedName>
        <fullName evidence="1">Uncharacterized protein</fullName>
    </submittedName>
</protein>
<comment type="caution">
    <text evidence="1">The sequence shown here is derived from an EMBL/GenBank/DDBJ whole genome shotgun (WGS) entry which is preliminary data.</text>
</comment>
<dbReference type="Gene3D" id="1.25.40.10">
    <property type="entry name" value="Tetratricopeptide repeat domain"/>
    <property type="match status" value="1"/>
</dbReference>
<evidence type="ECO:0000313" key="1">
    <source>
        <dbReference type="EMBL" id="CAE8720312.1"/>
    </source>
</evidence>
<sequence length="133" mass="14278">MVFLAYPSSQICFGSYPAFAAGTSRSCGSQQGESCSAGARLAQGGIVLQRLLGLGRTPSEGEVSEILSAELENWRVNPRHATTILSSLARLQLPRTATYVLASMQARSLEANVFHYNAAISACEKAQQWQLAQ</sequence>
<dbReference type="InterPro" id="IPR011990">
    <property type="entry name" value="TPR-like_helical_dom_sf"/>
</dbReference>
<dbReference type="EMBL" id="CAJNNW010033773">
    <property type="protein sequence ID" value="CAE8720312.1"/>
    <property type="molecule type" value="Genomic_DNA"/>
</dbReference>
<proteinExistence type="predicted"/>
<feature type="non-terminal residue" evidence="1">
    <location>
        <position position="1"/>
    </location>
</feature>
<evidence type="ECO:0000313" key="2">
    <source>
        <dbReference type="Proteomes" id="UP000626109"/>
    </source>
</evidence>
<name>A0A813L126_POLGL</name>
<dbReference type="Proteomes" id="UP000626109">
    <property type="component" value="Unassembled WGS sequence"/>
</dbReference>
<organism evidence="1 2">
    <name type="scientific">Polarella glacialis</name>
    <name type="common">Dinoflagellate</name>
    <dbReference type="NCBI Taxonomy" id="89957"/>
    <lineage>
        <taxon>Eukaryota</taxon>
        <taxon>Sar</taxon>
        <taxon>Alveolata</taxon>
        <taxon>Dinophyceae</taxon>
        <taxon>Suessiales</taxon>
        <taxon>Suessiaceae</taxon>
        <taxon>Polarella</taxon>
    </lineage>
</organism>
<accession>A0A813L126</accession>
<dbReference type="AlphaFoldDB" id="A0A813L126"/>